<reference evidence="1" key="1">
    <citation type="submission" date="2021-02" db="EMBL/GenBank/DDBJ databases">
        <authorList>
            <person name="Nowell W R."/>
        </authorList>
    </citation>
    <scope>NUCLEOTIDE SEQUENCE</scope>
</reference>
<proteinExistence type="predicted"/>
<accession>A0A8S3A8F2</accession>
<feature type="non-terminal residue" evidence="1">
    <location>
        <position position="81"/>
    </location>
</feature>
<comment type="caution">
    <text evidence="1">The sequence shown here is derived from an EMBL/GenBank/DDBJ whole genome shotgun (WGS) entry which is preliminary data.</text>
</comment>
<dbReference type="InterPro" id="IPR052979">
    <property type="entry name" value="Adenylate-forming_domain"/>
</dbReference>
<organism evidence="1 2">
    <name type="scientific">Rotaria magnacalcarata</name>
    <dbReference type="NCBI Taxonomy" id="392030"/>
    <lineage>
        <taxon>Eukaryota</taxon>
        <taxon>Metazoa</taxon>
        <taxon>Spiralia</taxon>
        <taxon>Gnathifera</taxon>
        <taxon>Rotifera</taxon>
        <taxon>Eurotatoria</taxon>
        <taxon>Bdelloidea</taxon>
        <taxon>Philodinida</taxon>
        <taxon>Philodinidae</taxon>
        <taxon>Rotaria</taxon>
    </lineage>
</organism>
<sequence length="81" mass="9077">LDGHEWHAFAIALTDPWTNQHSILVAVAGDWTKKLAENCRVNQLPEHIWIRKIKGLGFMYSIHAYRKVLIVCTGAGIAPAL</sequence>
<dbReference type="Proteomes" id="UP000681720">
    <property type="component" value="Unassembled WGS sequence"/>
</dbReference>
<dbReference type="PANTHER" id="PTHR33927">
    <property type="entry name" value="TRANSMEMBRANE PROTEIN"/>
    <property type="match status" value="1"/>
</dbReference>
<name>A0A8S3A8F2_9BILA</name>
<protein>
    <submittedName>
        <fullName evidence="1">Uncharacterized protein</fullName>
    </submittedName>
</protein>
<dbReference type="EMBL" id="CAJOBJ010125917">
    <property type="protein sequence ID" value="CAF4699252.1"/>
    <property type="molecule type" value="Genomic_DNA"/>
</dbReference>
<evidence type="ECO:0000313" key="1">
    <source>
        <dbReference type="EMBL" id="CAF4699252.1"/>
    </source>
</evidence>
<dbReference type="AlphaFoldDB" id="A0A8S3A8F2"/>
<dbReference type="PANTHER" id="PTHR33927:SF1">
    <property type="entry name" value="TRANSMEMBRANE PROTEIN"/>
    <property type="match status" value="1"/>
</dbReference>
<gene>
    <name evidence="1" type="ORF">GIL414_LOCUS42991</name>
</gene>
<feature type="non-terminal residue" evidence="1">
    <location>
        <position position="1"/>
    </location>
</feature>
<evidence type="ECO:0000313" key="2">
    <source>
        <dbReference type="Proteomes" id="UP000681720"/>
    </source>
</evidence>